<gene>
    <name evidence="4" type="ORF">RCO7_02740</name>
</gene>
<keyword evidence="5" id="KW-1185">Reference proteome</keyword>
<sequence>MTTIGKTRSNNLPDWDQLIIEIKDYVFHYEIENATAWKRSREILLDTIGVAILAVKTSAECKALLGPFVPGVQCPNGFRLPGTSFVLDPVKGAWDMGTMIRWLDFNDCIGGVDWGHPSDNLGSILSVSDWLSNAQIPRPAHAPPLTIRTVLEALIKATEIQGAFNVLNSFNKLGMDHTLLVKLASTAVVSWLMGLSEDETCAALSHVFMDGGPLRIFRAGSNTIPRKAWAAGDACMRAVQIALLVKNGQPGARTVLTMPRWGFYENTWHDGEFKFPRPDPAHPATSSKMPGSPFQTYVMERVAFKLVPCEGHSLYAIEAMQQQSNRLRQRNLDPDKDVASIVLKACRPIVLILDKPGDLNNYADRDHSIQYVLGVTLLKGEPPSTDDYRDESPWASSVALRDVAKKMRVIQDEGFTNEYLSNQRSDPSPPVASVTIYLTSGEVLEEIISRDCPGVPKNPTTSDGVMKKFRKNMNIGNFKTGTVDLIEKMVLEEESRSASDLIDLLVQ</sequence>
<dbReference type="PANTHER" id="PTHR16943">
    <property type="entry name" value="2-METHYLCITRATE DEHYDRATASE-RELATED"/>
    <property type="match status" value="1"/>
</dbReference>
<feature type="domain" description="MmgE/PrpD N-terminal" evidence="2">
    <location>
        <begin position="21"/>
        <end position="275"/>
    </location>
</feature>
<dbReference type="InterPro" id="IPR042183">
    <property type="entry name" value="MmgE/PrpD_sf_1"/>
</dbReference>
<dbReference type="PANTHER" id="PTHR16943:SF15">
    <property type="entry name" value="DEHYDRATASE (PRPD), PUTATIVE-RELATED"/>
    <property type="match status" value="1"/>
</dbReference>
<evidence type="ECO:0000256" key="1">
    <source>
        <dbReference type="ARBA" id="ARBA00006174"/>
    </source>
</evidence>
<dbReference type="Proteomes" id="UP000178129">
    <property type="component" value="Unassembled WGS sequence"/>
</dbReference>
<feature type="domain" description="MmgE/PrpD C-terminal" evidence="3">
    <location>
        <begin position="308"/>
        <end position="474"/>
    </location>
</feature>
<evidence type="ECO:0000313" key="5">
    <source>
        <dbReference type="Proteomes" id="UP000178129"/>
    </source>
</evidence>
<dbReference type="GO" id="GO:0016829">
    <property type="term" value="F:lyase activity"/>
    <property type="evidence" value="ECO:0007669"/>
    <property type="project" value="InterPro"/>
</dbReference>
<dbReference type="InterPro" id="IPR045336">
    <property type="entry name" value="MmgE_PrpD_N"/>
</dbReference>
<evidence type="ECO:0000259" key="2">
    <source>
        <dbReference type="Pfam" id="PF03972"/>
    </source>
</evidence>
<evidence type="ECO:0000313" key="4">
    <source>
        <dbReference type="EMBL" id="CZT01190.1"/>
    </source>
</evidence>
<dbReference type="InParanoid" id="A0A1E1KT13"/>
<dbReference type="Pfam" id="PF19305">
    <property type="entry name" value="MmgE_PrpD_C"/>
    <property type="match status" value="1"/>
</dbReference>
<dbReference type="STRING" id="914237.A0A1E1KT13"/>
<dbReference type="InterPro" id="IPR045337">
    <property type="entry name" value="MmgE_PrpD_C"/>
</dbReference>
<dbReference type="SUPFAM" id="SSF103378">
    <property type="entry name" value="2-methylcitrate dehydratase PrpD"/>
    <property type="match status" value="1"/>
</dbReference>
<protein>
    <submittedName>
        <fullName evidence="4">Related to 2-methylcitrate dehydratase (PrpD)</fullName>
    </submittedName>
</protein>
<proteinExistence type="inferred from homology"/>
<comment type="caution">
    <text evidence="4">The sequence shown here is derived from an EMBL/GenBank/DDBJ whole genome shotgun (WGS) entry which is preliminary data.</text>
</comment>
<organism evidence="4 5">
    <name type="scientific">Rhynchosporium graminicola</name>
    <dbReference type="NCBI Taxonomy" id="2792576"/>
    <lineage>
        <taxon>Eukaryota</taxon>
        <taxon>Fungi</taxon>
        <taxon>Dikarya</taxon>
        <taxon>Ascomycota</taxon>
        <taxon>Pezizomycotina</taxon>
        <taxon>Leotiomycetes</taxon>
        <taxon>Helotiales</taxon>
        <taxon>Ploettnerulaceae</taxon>
        <taxon>Rhynchosporium</taxon>
    </lineage>
</organism>
<evidence type="ECO:0000259" key="3">
    <source>
        <dbReference type="Pfam" id="PF19305"/>
    </source>
</evidence>
<dbReference type="InterPro" id="IPR036148">
    <property type="entry name" value="MmgE/PrpD_sf"/>
</dbReference>
<accession>A0A1E1KT13</accession>
<comment type="similarity">
    <text evidence="1">Belongs to the PrpD family.</text>
</comment>
<dbReference type="InterPro" id="IPR042188">
    <property type="entry name" value="MmgE/PrpD_sf_2"/>
</dbReference>
<dbReference type="Gene3D" id="1.10.4100.10">
    <property type="entry name" value="2-methylcitrate dehydratase PrpD"/>
    <property type="match status" value="1"/>
</dbReference>
<dbReference type="AlphaFoldDB" id="A0A1E1KT13"/>
<dbReference type="Pfam" id="PF03972">
    <property type="entry name" value="MmgE_PrpD_N"/>
    <property type="match status" value="1"/>
</dbReference>
<name>A0A1E1KT13_9HELO</name>
<dbReference type="Gene3D" id="3.30.1330.120">
    <property type="entry name" value="2-methylcitrate dehydratase PrpD"/>
    <property type="match status" value="1"/>
</dbReference>
<dbReference type="GO" id="GO:0005739">
    <property type="term" value="C:mitochondrion"/>
    <property type="evidence" value="ECO:0007669"/>
    <property type="project" value="TreeGrafter"/>
</dbReference>
<dbReference type="EMBL" id="FJUW01000021">
    <property type="protein sequence ID" value="CZT01190.1"/>
    <property type="molecule type" value="Genomic_DNA"/>
</dbReference>
<dbReference type="InterPro" id="IPR005656">
    <property type="entry name" value="MmgE_PrpD"/>
</dbReference>
<reference evidence="5" key="1">
    <citation type="submission" date="2016-03" db="EMBL/GenBank/DDBJ databases">
        <authorList>
            <person name="Ploux O."/>
        </authorList>
    </citation>
    <scope>NUCLEOTIDE SEQUENCE [LARGE SCALE GENOMIC DNA]</scope>
    <source>
        <strain evidence="5">UK7</strain>
    </source>
</reference>